<organism evidence="1 2">
    <name type="scientific">Fusarium decemcellulare</name>
    <dbReference type="NCBI Taxonomy" id="57161"/>
    <lineage>
        <taxon>Eukaryota</taxon>
        <taxon>Fungi</taxon>
        <taxon>Dikarya</taxon>
        <taxon>Ascomycota</taxon>
        <taxon>Pezizomycotina</taxon>
        <taxon>Sordariomycetes</taxon>
        <taxon>Hypocreomycetidae</taxon>
        <taxon>Hypocreales</taxon>
        <taxon>Nectriaceae</taxon>
        <taxon>Fusarium</taxon>
        <taxon>Fusarium decemcellulare species complex</taxon>
    </lineage>
</organism>
<sequence length="141" mass="15315">MQLLNEDETATPTTMMVAEYTSNTGGIENRLRIKETVPIPSIPVNKPRILVKIFNVSLNSQDYKVSEIPNFGRLALPPPSTPGTDFVGRVHESSDPDFTAGELVFGTLPVPERHGTLAEYAVVKKDGMVKVPTSLPPGVDL</sequence>
<protein>
    <submittedName>
        <fullName evidence="1">Uncharacterized protein</fullName>
    </submittedName>
</protein>
<evidence type="ECO:0000313" key="2">
    <source>
        <dbReference type="Proteomes" id="UP001148629"/>
    </source>
</evidence>
<dbReference type="Proteomes" id="UP001148629">
    <property type="component" value="Unassembled WGS sequence"/>
</dbReference>
<proteinExistence type="predicted"/>
<evidence type="ECO:0000313" key="1">
    <source>
        <dbReference type="EMBL" id="KAJ3539171.1"/>
    </source>
</evidence>
<dbReference type="EMBL" id="JANRMS010000475">
    <property type="protein sequence ID" value="KAJ3539171.1"/>
    <property type="molecule type" value="Genomic_DNA"/>
</dbReference>
<name>A0ACC1SGN6_9HYPO</name>
<gene>
    <name evidence="1" type="ORF">NM208_g5597</name>
</gene>
<keyword evidence="2" id="KW-1185">Reference proteome</keyword>
<accession>A0ACC1SGN6</accession>
<reference evidence="1" key="1">
    <citation type="submission" date="2022-08" db="EMBL/GenBank/DDBJ databases">
        <title>Genome Sequence of Fusarium decemcellulare.</title>
        <authorList>
            <person name="Buettner E."/>
        </authorList>
    </citation>
    <scope>NUCLEOTIDE SEQUENCE</scope>
    <source>
        <strain evidence="1">Babe19</strain>
    </source>
</reference>
<comment type="caution">
    <text evidence="1">The sequence shown here is derived from an EMBL/GenBank/DDBJ whole genome shotgun (WGS) entry which is preliminary data.</text>
</comment>